<dbReference type="EMBL" id="CAJFDI010000004">
    <property type="protein sequence ID" value="CAD5227735.1"/>
    <property type="molecule type" value="Genomic_DNA"/>
</dbReference>
<dbReference type="PROSITE" id="PS51448">
    <property type="entry name" value="P_TREFOIL_2"/>
    <property type="match status" value="1"/>
</dbReference>
<dbReference type="CDD" id="cd14752">
    <property type="entry name" value="GH31_N"/>
    <property type="match status" value="1"/>
</dbReference>
<keyword evidence="11" id="KW-0732">Signal</keyword>
<dbReference type="InterPro" id="IPR030458">
    <property type="entry name" value="Glyco_hydro_31_AS"/>
</dbReference>
<evidence type="ECO:0000256" key="3">
    <source>
        <dbReference type="ARBA" id="ARBA00022801"/>
    </source>
</evidence>
<sequence length="960" mass="109065">MWIRSGLLVLVAVVLGATALRSNRVKEAFLGHVDPLLRVDCEPKPGATEESCKQKGCVWGNIHGMADRNIPLCHYPQNTGYIQKTKQTVGTSTKFQLEKNKDSPKNPYGDEFEKLNIETDELGSGLKVKIGAENAYEPDLLLNKNPVIESEEKLVFNYTNSDVFAFTVTRQSTGARIWDTSIGGLIFGSKYIQIATLIPTDKIYGFGEHVHQTLQHDLKKYRTWPMFARDQPPNSLNENYMNLYGVHNFYIGIEENGNAHGVFVLNSHAQEVTTGPGPHLVYRAIGGQFEVFFFPGPKPEDVVRQYQQVIGTPYLPAYWALGFQLCRYGFLSLQDMKDTVARVRNARIPIDTIIPDIDYMERYKDFTVGQEKWAGLPQYAKELNEIGMHLTVILDPAVQVNYFSFENGRRQNASFLSWPRKDLVQHKINDLYPLTKDSLDMLGVVWPDAHVAFPDFFDDTNLTANWWKSEIKQFHDRVAFDGLWIDMNEPSAFATNDDHPWYYDLPDHPNIEPLWCPRSGADGALDQPPYSTFATYIYGEGYPLCGNTLCMLATTNRGKDVLYNNKNLYGLKETVDTFAALREATGKRGQVISRSTFPSSGHFGGHWLGDNTARWEDLRTTVIGVQEFNIFGIPFVGSDVCGFINPTEEELCLRWQQLGAFHSFYRNHNAIGNPPQDPAQWPSVAEATRQANTFRYRHLPYLYSLHFAASQRGGTVVRPVYFEFPKDREAYELNYQFMWGPAIMVAPAIFSKVSEVRAYIPPGATWYNLYGKKYGSSLSHGFGQVEAELASTAPVFVRCGHVIPRQVPAMTTRDSRKGNMQLLVTLPQDLSNKQVLAKGELFWDQGDNEFLAENGWQRTYDHQHYTFNFTIADNVASLRISLQNNPQNFEGLKPFEEIEVFGYPKSVDFNSVKLNGKAVTVSKQQSTYSPFTKLLRLRSPQGLFDLKQGEKEWTITWNNL</sequence>
<dbReference type="SUPFAM" id="SSF51011">
    <property type="entry name" value="Glycosyl hydrolase domain"/>
    <property type="match status" value="1"/>
</dbReference>
<feature type="chain" id="PRO_5035359190" description="Maltase" evidence="11">
    <location>
        <begin position="20"/>
        <end position="960"/>
    </location>
</feature>
<dbReference type="Gene3D" id="2.60.40.1760">
    <property type="entry name" value="glycosyl hydrolase (family 31)"/>
    <property type="match status" value="1"/>
</dbReference>
<dbReference type="Gene3D" id="2.60.40.1180">
    <property type="entry name" value="Golgi alpha-mannosidase II"/>
    <property type="match status" value="2"/>
</dbReference>
<dbReference type="InterPro" id="IPR000322">
    <property type="entry name" value="Glyco_hydro_31_TIM"/>
</dbReference>
<dbReference type="PROSITE" id="PS00129">
    <property type="entry name" value="GLYCOSYL_HYDROL_F31_1"/>
    <property type="match status" value="1"/>
</dbReference>
<dbReference type="Proteomes" id="UP000582659">
    <property type="component" value="Unassembled WGS sequence"/>
</dbReference>
<dbReference type="InterPro" id="IPR044913">
    <property type="entry name" value="P_trefoil_dom_sf"/>
</dbReference>
<evidence type="ECO:0000256" key="1">
    <source>
        <dbReference type="ARBA" id="ARBA00004370"/>
    </source>
</evidence>
<dbReference type="GO" id="GO:0016020">
    <property type="term" value="C:membrane"/>
    <property type="evidence" value="ECO:0007669"/>
    <property type="project" value="UniProtKB-SubCell"/>
</dbReference>
<dbReference type="CDD" id="cd00111">
    <property type="entry name" value="Trefoil"/>
    <property type="match status" value="1"/>
</dbReference>
<dbReference type="Gene3D" id="3.20.20.80">
    <property type="entry name" value="Glycosidases"/>
    <property type="match status" value="1"/>
</dbReference>
<dbReference type="InterPro" id="IPR011013">
    <property type="entry name" value="Gal_mutarotase_sf_dom"/>
</dbReference>
<keyword evidence="4" id="KW-0472">Membrane</keyword>
<dbReference type="InterPro" id="IPR017853">
    <property type="entry name" value="GH"/>
</dbReference>
<dbReference type="SMR" id="A0A1I7RM29"/>
<keyword evidence="15" id="KW-1185">Reference proteome</keyword>
<dbReference type="EMBL" id="CAJFCV020000004">
    <property type="protein sequence ID" value="CAG9118153.1"/>
    <property type="molecule type" value="Genomic_DNA"/>
</dbReference>
<dbReference type="Proteomes" id="UP000659654">
    <property type="component" value="Unassembled WGS sequence"/>
</dbReference>
<evidence type="ECO:0000256" key="9">
    <source>
        <dbReference type="PROSITE-ProRule" id="PRU00779"/>
    </source>
</evidence>
<dbReference type="GO" id="GO:0005975">
    <property type="term" value="P:carbohydrate metabolic process"/>
    <property type="evidence" value="ECO:0007669"/>
    <property type="project" value="InterPro"/>
</dbReference>
<evidence type="ECO:0000256" key="6">
    <source>
        <dbReference type="ARBA" id="ARBA00023180"/>
    </source>
</evidence>
<evidence type="ECO:0000259" key="12">
    <source>
        <dbReference type="PROSITE" id="PS51448"/>
    </source>
</evidence>
<accession>A0A1I7RM29</accession>
<dbReference type="GO" id="GO:0030246">
    <property type="term" value="F:carbohydrate binding"/>
    <property type="evidence" value="ECO:0007669"/>
    <property type="project" value="InterPro"/>
</dbReference>
<keyword evidence="5" id="KW-1015">Disulfide bond</keyword>
<proteinExistence type="inferred from homology"/>
<keyword evidence="3 10" id="KW-0378">Hydrolase</keyword>
<protein>
    <recommendedName>
        <fullName evidence="8">Maltase</fullName>
    </recommendedName>
</protein>
<dbReference type="eggNOG" id="KOG1065">
    <property type="taxonomic scope" value="Eukaryota"/>
</dbReference>
<evidence type="ECO:0000256" key="11">
    <source>
        <dbReference type="SAM" id="SignalP"/>
    </source>
</evidence>
<dbReference type="Pfam" id="PF21365">
    <property type="entry name" value="Glyco_hydro_31_3rd"/>
    <property type="match status" value="1"/>
</dbReference>
<dbReference type="GO" id="GO:0004558">
    <property type="term" value="F:alpha-1,4-glucosidase activity"/>
    <property type="evidence" value="ECO:0007669"/>
    <property type="project" value="TreeGrafter"/>
</dbReference>
<evidence type="ECO:0000313" key="14">
    <source>
        <dbReference type="Proteomes" id="UP000095284"/>
    </source>
</evidence>
<dbReference type="Pfam" id="PF00088">
    <property type="entry name" value="Trefoil"/>
    <property type="match status" value="1"/>
</dbReference>
<organism evidence="14 16">
    <name type="scientific">Bursaphelenchus xylophilus</name>
    <name type="common">Pinewood nematode worm</name>
    <name type="synonym">Aphelenchoides xylophilus</name>
    <dbReference type="NCBI Taxonomy" id="6326"/>
    <lineage>
        <taxon>Eukaryota</taxon>
        <taxon>Metazoa</taxon>
        <taxon>Ecdysozoa</taxon>
        <taxon>Nematoda</taxon>
        <taxon>Chromadorea</taxon>
        <taxon>Rhabditida</taxon>
        <taxon>Tylenchina</taxon>
        <taxon>Tylenchomorpha</taxon>
        <taxon>Aphelenchoidea</taxon>
        <taxon>Aphelenchoididae</taxon>
        <taxon>Bursaphelenchus</taxon>
    </lineage>
</organism>
<dbReference type="SMART" id="SM00018">
    <property type="entry name" value="PD"/>
    <property type="match status" value="1"/>
</dbReference>
<comment type="similarity">
    <text evidence="2 10">Belongs to the glycosyl hydrolase 31 family.</text>
</comment>
<dbReference type="InterPro" id="IPR048395">
    <property type="entry name" value="Glyco_hydro_31_C"/>
</dbReference>
<evidence type="ECO:0000313" key="15">
    <source>
        <dbReference type="Proteomes" id="UP000659654"/>
    </source>
</evidence>
<dbReference type="SUPFAM" id="SSF74650">
    <property type="entry name" value="Galactose mutarotase-like"/>
    <property type="match status" value="1"/>
</dbReference>
<reference evidence="16" key="1">
    <citation type="submission" date="2016-11" db="UniProtKB">
        <authorList>
            <consortium name="WormBaseParasite"/>
        </authorList>
    </citation>
    <scope>IDENTIFICATION</scope>
</reference>
<feature type="signal peptide" evidence="11">
    <location>
        <begin position="1"/>
        <end position="19"/>
    </location>
</feature>
<dbReference type="OrthoDB" id="1334205at2759"/>
<gene>
    <name evidence="13" type="ORF">BXYJ_LOCUS10098</name>
</gene>
<evidence type="ECO:0000256" key="10">
    <source>
        <dbReference type="RuleBase" id="RU361185"/>
    </source>
</evidence>
<evidence type="ECO:0000256" key="5">
    <source>
        <dbReference type="ARBA" id="ARBA00023157"/>
    </source>
</evidence>
<keyword evidence="6" id="KW-0325">Glycoprotein</keyword>
<comment type="caution">
    <text evidence="9">Lacks conserved residue(s) required for the propagation of feature annotation.</text>
</comment>
<evidence type="ECO:0000256" key="4">
    <source>
        <dbReference type="ARBA" id="ARBA00023136"/>
    </source>
</evidence>
<dbReference type="CDD" id="cd06602">
    <property type="entry name" value="GH31_MGAM_SI_GAA"/>
    <property type="match status" value="1"/>
</dbReference>
<evidence type="ECO:0000256" key="8">
    <source>
        <dbReference type="ARBA" id="ARBA00041343"/>
    </source>
</evidence>
<dbReference type="PANTHER" id="PTHR22762:SF133">
    <property type="entry name" value="P-TYPE DOMAIN-CONTAINING PROTEIN"/>
    <property type="match status" value="1"/>
</dbReference>
<evidence type="ECO:0000313" key="13">
    <source>
        <dbReference type="EMBL" id="CAD5227735.1"/>
    </source>
</evidence>
<reference evidence="13" key="2">
    <citation type="submission" date="2020-09" db="EMBL/GenBank/DDBJ databases">
        <authorList>
            <person name="Kikuchi T."/>
        </authorList>
    </citation>
    <scope>NUCLEOTIDE SEQUENCE</scope>
    <source>
        <strain evidence="13">Ka4C1</strain>
    </source>
</reference>
<dbReference type="Pfam" id="PF13802">
    <property type="entry name" value="Gal_mutarotas_2"/>
    <property type="match status" value="1"/>
</dbReference>
<evidence type="ECO:0000256" key="7">
    <source>
        <dbReference type="ARBA" id="ARBA00023295"/>
    </source>
</evidence>
<dbReference type="AlphaFoldDB" id="A0A1I7RM29"/>
<dbReference type="InterPro" id="IPR000519">
    <property type="entry name" value="P_trefoil_dom"/>
</dbReference>
<evidence type="ECO:0000313" key="16">
    <source>
        <dbReference type="WBParaSite" id="BXY_0176400.1"/>
    </source>
</evidence>
<keyword evidence="7 10" id="KW-0326">Glycosidase</keyword>
<feature type="domain" description="P-type" evidence="12">
    <location>
        <begin position="23"/>
        <end position="77"/>
    </location>
</feature>
<dbReference type="PANTHER" id="PTHR22762">
    <property type="entry name" value="ALPHA-GLUCOSIDASE"/>
    <property type="match status" value="1"/>
</dbReference>
<name>A0A1I7RM29_BURXY</name>
<dbReference type="SUPFAM" id="SSF51445">
    <property type="entry name" value="(Trans)glycosidases"/>
    <property type="match status" value="1"/>
</dbReference>
<dbReference type="InterPro" id="IPR013780">
    <property type="entry name" value="Glyco_hydro_b"/>
</dbReference>
<dbReference type="InterPro" id="IPR025887">
    <property type="entry name" value="Glyco_hydro_31_N_dom"/>
</dbReference>
<comment type="subcellular location">
    <subcellularLocation>
        <location evidence="1">Membrane</location>
    </subcellularLocation>
</comment>
<dbReference type="Gene3D" id="4.10.110.10">
    <property type="entry name" value="Spasmolytic Protein, domain 1"/>
    <property type="match status" value="1"/>
</dbReference>
<dbReference type="WBParaSite" id="BXY_0176400.1">
    <property type="protein sequence ID" value="BXY_0176400.1"/>
    <property type="gene ID" value="BXY_0176400"/>
</dbReference>
<dbReference type="Proteomes" id="UP000095284">
    <property type="component" value="Unplaced"/>
</dbReference>
<evidence type="ECO:0000256" key="2">
    <source>
        <dbReference type="ARBA" id="ARBA00007806"/>
    </source>
</evidence>
<dbReference type="Pfam" id="PF01055">
    <property type="entry name" value="Glyco_hydro_31_2nd"/>
    <property type="match status" value="1"/>
</dbReference>